<accession>A0A6J2JIW8</accession>
<dbReference type="Pfam" id="PF02949">
    <property type="entry name" value="7tm_6"/>
    <property type="match status" value="1"/>
</dbReference>
<dbReference type="PANTHER" id="PTHR21137">
    <property type="entry name" value="ODORANT RECEPTOR"/>
    <property type="match status" value="1"/>
</dbReference>
<keyword evidence="2 9" id="KW-0716">Sensory transduction</keyword>
<sequence length="403" mass="46463">MEELRGLPEDYLEPLLPCLDLLKRCNVTFFYNGTLFNRYWRYFYIIPCVVVYYIFLSAYMLQVFEGQLELSELAYVVSVYVVSSQSIVKGIIVVLKSKEIRSIILELGQAWRTEDLSDAQIKKKKILLKKLHFVSKGFYFIIIFGTWQYILAPLYEILIRKYVLQQEPEPVLPFSCKFPFDPTANWPTYFGVYIFQTYCMFCLVYYFVGGELLMVSLCSHISTEFVLLHEDVRNLTPLRNGKGTLGLGNGIRKIVRHHGKLIRLSQRLDNIFNVMIFINLSSVTFAICFFSFAVKVAGTAIEKAKNFVAALVLVVQIFNLCYYAEVLQDASSTMADAAYENLWYNGGIDHQKNLLFIIIRSQNPCSLTSMKYSPIALNTFTVILSRAWSYFSLISSLYESETT</sequence>
<keyword evidence="3 9" id="KW-0812">Transmembrane</keyword>
<dbReference type="GO" id="GO:0005549">
    <property type="term" value="F:odorant binding"/>
    <property type="evidence" value="ECO:0007669"/>
    <property type="project" value="InterPro"/>
</dbReference>
<dbReference type="AlphaFoldDB" id="A0A6J2JIW8"/>
<dbReference type="OrthoDB" id="6765072at2759"/>
<evidence type="ECO:0000256" key="6">
    <source>
        <dbReference type="ARBA" id="ARBA00023136"/>
    </source>
</evidence>
<evidence type="ECO:0000256" key="4">
    <source>
        <dbReference type="ARBA" id="ARBA00022725"/>
    </source>
</evidence>
<dbReference type="GO" id="GO:0007165">
    <property type="term" value="P:signal transduction"/>
    <property type="evidence" value="ECO:0007669"/>
    <property type="project" value="UniProtKB-KW"/>
</dbReference>
<dbReference type="GO" id="GO:0005886">
    <property type="term" value="C:plasma membrane"/>
    <property type="evidence" value="ECO:0007669"/>
    <property type="project" value="UniProtKB-SubCell"/>
</dbReference>
<evidence type="ECO:0000256" key="8">
    <source>
        <dbReference type="ARBA" id="ARBA00023224"/>
    </source>
</evidence>
<evidence type="ECO:0000256" key="2">
    <source>
        <dbReference type="ARBA" id="ARBA00022606"/>
    </source>
</evidence>
<dbReference type="PANTHER" id="PTHR21137:SF44">
    <property type="entry name" value="ODORANT RECEPTOR 13A-RELATED"/>
    <property type="match status" value="1"/>
</dbReference>
<evidence type="ECO:0000313" key="11">
    <source>
        <dbReference type="RefSeq" id="XP_028028957.1"/>
    </source>
</evidence>
<dbReference type="InterPro" id="IPR004117">
    <property type="entry name" value="7tm6_olfct_rcpt"/>
</dbReference>
<feature type="transmembrane region" description="Helical" evidence="9">
    <location>
        <begin position="73"/>
        <end position="95"/>
    </location>
</feature>
<feature type="transmembrane region" description="Helical" evidence="9">
    <location>
        <begin position="306"/>
        <end position="324"/>
    </location>
</feature>
<evidence type="ECO:0000256" key="5">
    <source>
        <dbReference type="ARBA" id="ARBA00022989"/>
    </source>
</evidence>
<evidence type="ECO:0000256" key="3">
    <source>
        <dbReference type="ARBA" id="ARBA00022692"/>
    </source>
</evidence>
<keyword evidence="5 9" id="KW-1133">Transmembrane helix</keyword>
<feature type="transmembrane region" description="Helical" evidence="9">
    <location>
        <begin position="271"/>
        <end position="294"/>
    </location>
</feature>
<feature type="transmembrane region" description="Helical" evidence="9">
    <location>
        <begin position="131"/>
        <end position="150"/>
    </location>
</feature>
<evidence type="ECO:0000313" key="10">
    <source>
        <dbReference type="Proteomes" id="UP000504629"/>
    </source>
</evidence>
<evidence type="ECO:0000256" key="9">
    <source>
        <dbReference type="RuleBase" id="RU351113"/>
    </source>
</evidence>
<feature type="transmembrane region" description="Helical" evidence="9">
    <location>
        <begin position="42"/>
        <end position="61"/>
    </location>
</feature>
<comment type="caution">
    <text evidence="9">Lacks conserved residue(s) required for the propagation of feature annotation.</text>
</comment>
<dbReference type="GO" id="GO:0004984">
    <property type="term" value="F:olfactory receptor activity"/>
    <property type="evidence" value="ECO:0007669"/>
    <property type="project" value="InterPro"/>
</dbReference>
<keyword evidence="4 9" id="KW-0552">Olfaction</keyword>
<protein>
    <recommendedName>
        <fullName evidence="9">Odorant receptor</fullName>
    </recommendedName>
</protein>
<keyword evidence="6 9" id="KW-0472">Membrane</keyword>
<evidence type="ECO:0000256" key="7">
    <source>
        <dbReference type="ARBA" id="ARBA00023170"/>
    </source>
</evidence>
<dbReference type="KEGG" id="bman:114242119"/>
<dbReference type="GeneID" id="114242119"/>
<comment type="subcellular location">
    <subcellularLocation>
        <location evidence="9">Cell membrane</location>
        <topology evidence="9">Multi-pass membrane protein</topology>
    </subcellularLocation>
    <subcellularLocation>
        <location evidence="1">Membrane</location>
        <topology evidence="1">Multi-pass membrane protein</topology>
    </subcellularLocation>
</comment>
<organism evidence="10 11">
    <name type="scientific">Bombyx mandarina</name>
    <name type="common">Wild silk moth</name>
    <name type="synonym">Wild silkworm</name>
    <dbReference type="NCBI Taxonomy" id="7092"/>
    <lineage>
        <taxon>Eukaryota</taxon>
        <taxon>Metazoa</taxon>
        <taxon>Ecdysozoa</taxon>
        <taxon>Arthropoda</taxon>
        <taxon>Hexapoda</taxon>
        <taxon>Insecta</taxon>
        <taxon>Pterygota</taxon>
        <taxon>Neoptera</taxon>
        <taxon>Endopterygota</taxon>
        <taxon>Lepidoptera</taxon>
        <taxon>Glossata</taxon>
        <taxon>Ditrysia</taxon>
        <taxon>Bombycoidea</taxon>
        <taxon>Bombycidae</taxon>
        <taxon>Bombycinae</taxon>
        <taxon>Bombyx</taxon>
    </lineage>
</organism>
<keyword evidence="8 9" id="KW-0807">Transducer</keyword>
<reference evidence="11" key="1">
    <citation type="submission" date="2025-08" db="UniProtKB">
        <authorList>
            <consortium name="RefSeq"/>
        </authorList>
    </citation>
    <scope>IDENTIFICATION</scope>
    <source>
        <tissue evidence="11">Silk gland</tissue>
    </source>
</reference>
<comment type="similarity">
    <text evidence="9">Belongs to the insect chemoreceptor superfamily. Heteromeric odorant receptor channel (TC 1.A.69) family.</text>
</comment>
<evidence type="ECO:0000256" key="1">
    <source>
        <dbReference type="ARBA" id="ARBA00004141"/>
    </source>
</evidence>
<feature type="transmembrane region" description="Helical" evidence="9">
    <location>
        <begin position="188"/>
        <end position="208"/>
    </location>
</feature>
<proteinExistence type="inferred from homology"/>
<dbReference type="Proteomes" id="UP000504629">
    <property type="component" value="Unplaced"/>
</dbReference>
<dbReference type="RefSeq" id="XP_028028957.1">
    <property type="nucleotide sequence ID" value="XM_028173156.1"/>
</dbReference>
<keyword evidence="7 9" id="KW-0675">Receptor</keyword>
<gene>
    <name evidence="11" type="primary">LOC114242119</name>
</gene>
<name>A0A6J2JIW8_BOMMA</name>
<keyword evidence="10" id="KW-1185">Reference proteome</keyword>